<dbReference type="Gene3D" id="3.40.50.2300">
    <property type="match status" value="1"/>
</dbReference>
<protein>
    <recommendedName>
        <fullName evidence="2">Response regulatory domain-containing protein</fullName>
    </recommendedName>
</protein>
<feature type="domain" description="Response regulatory" evidence="2">
    <location>
        <begin position="3"/>
        <end position="118"/>
    </location>
</feature>
<dbReference type="PROSITE" id="PS50110">
    <property type="entry name" value="RESPONSE_REGULATORY"/>
    <property type="match status" value="1"/>
</dbReference>
<feature type="modified residue" description="4-aspartylphosphate" evidence="1">
    <location>
        <position position="53"/>
    </location>
</feature>
<evidence type="ECO:0000259" key="2">
    <source>
        <dbReference type="PROSITE" id="PS50110"/>
    </source>
</evidence>
<accession>E1YHQ8</accession>
<reference evidence="3" key="1">
    <citation type="journal article" date="2011" name="Environ. Microbiol.">
        <title>Genomic insights into the metabolic potential of the polycyclic aromatic hydrocarbon degrading sulfate-reducing Deltaproteobacterium N47.</title>
        <authorList>
            <person name="Bergmann F."/>
            <person name="Selesi D."/>
            <person name="Weinmaier T."/>
            <person name="Tischler P."/>
            <person name="Rattei T."/>
            <person name="Meckenstock R.U."/>
        </authorList>
    </citation>
    <scope>NUCLEOTIDE SEQUENCE</scope>
</reference>
<organism evidence="3">
    <name type="scientific">uncultured Desulfobacterium sp</name>
    <dbReference type="NCBI Taxonomy" id="201089"/>
    <lineage>
        <taxon>Bacteria</taxon>
        <taxon>Pseudomonadati</taxon>
        <taxon>Thermodesulfobacteriota</taxon>
        <taxon>Desulfobacteria</taxon>
        <taxon>Desulfobacterales</taxon>
        <taxon>Desulfobacteriaceae</taxon>
        <taxon>Desulfobacterium</taxon>
        <taxon>environmental samples</taxon>
    </lineage>
</organism>
<dbReference type="InterPro" id="IPR011006">
    <property type="entry name" value="CheY-like_superfamily"/>
</dbReference>
<proteinExistence type="predicted"/>
<gene>
    <name evidence="3" type="ORF">N47_D29860</name>
</gene>
<dbReference type="AlphaFoldDB" id="E1YHQ8"/>
<dbReference type="SUPFAM" id="SSF52172">
    <property type="entry name" value="CheY-like"/>
    <property type="match status" value="1"/>
</dbReference>
<dbReference type="CDD" id="cd00156">
    <property type="entry name" value="REC"/>
    <property type="match status" value="1"/>
</dbReference>
<dbReference type="Pfam" id="PF00072">
    <property type="entry name" value="Response_reg"/>
    <property type="match status" value="1"/>
</dbReference>
<name>E1YHQ8_9BACT</name>
<evidence type="ECO:0000256" key="1">
    <source>
        <dbReference type="PROSITE-ProRule" id="PRU00169"/>
    </source>
</evidence>
<keyword evidence="1" id="KW-0597">Phosphoprotein</keyword>
<dbReference type="InterPro" id="IPR001789">
    <property type="entry name" value="Sig_transdc_resp-reg_receiver"/>
</dbReference>
<dbReference type="EMBL" id="FR695874">
    <property type="protein sequence ID" value="CBX30177.1"/>
    <property type="molecule type" value="Genomic_DNA"/>
</dbReference>
<sequence length="132" mass="14499">MLKLLMVVANKENFSNFAQELIKQKDVDLSWADSGQKALDMVFASPVDLVITDENLKDMTGLELALRLLSVNPMVNCSAVSSLDAKQFHEVSEGLGVVSQLPPKPGVKNALELLMRIRELKNLTTSGSFHNT</sequence>
<dbReference type="GO" id="GO:0000160">
    <property type="term" value="P:phosphorelay signal transduction system"/>
    <property type="evidence" value="ECO:0007669"/>
    <property type="project" value="InterPro"/>
</dbReference>
<evidence type="ECO:0000313" key="3">
    <source>
        <dbReference type="EMBL" id="CBX30177.1"/>
    </source>
</evidence>